<protein>
    <submittedName>
        <fullName evidence="1">RCG31439</fullName>
    </submittedName>
</protein>
<dbReference type="Proteomes" id="UP000234681">
    <property type="component" value="Chromosome 5"/>
</dbReference>
<gene>
    <name evidence="1" type="ORF">rCG_31439</name>
</gene>
<name>A6IU88_RAT</name>
<proteinExistence type="predicted"/>
<organism evidence="1 2">
    <name type="scientific">Rattus norvegicus</name>
    <name type="common">Rat</name>
    <dbReference type="NCBI Taxonomy" id="10116"/>
    <lineage>
        <taxon>Eukaryota</taxon>
        <taxon>Metazoa</taxon>
        <taxon>Chordata</taxon>
        <taxon>Craniata</taxon>
        <taxon>Vertebrata</taxon>
        <taxon>Euteleostomi</taxon>
        <taxon>Mammalia</taxon>
        <taxon>Eutheria</taxon>
        <taxon>Euarchontoglires</taxon>
        <taxon>Glires</taxon>
        <taxon>Rodentia</taxon>
        <taxon>Myomorpha</taxon>
        <taxon>Muroidea</taxon>
        <taxon>Muridae</taxon>
        <taxon>Murinae</taxon>
        <taxon>Rattus</taxon>
    </lineage>
</organism>
<sequence length="80" mass="8293">MRSFGSLAVGAEGVGGVPSWWEPLPLPELSASSPACPAVWPGFLSRLLPVLPLTDIVSMGIYISLTTLSPNGIKSKAGDK</sequence>
<dbReference type="EMBL" id="CH473968">
    <property type="protein sequence ID" value="EDL81139.1"/>
    <property type="molecule type" value="Genomic_DNA"/>
</dbReference>
<accession>A6IU88</accession>
<evidence type="ECO:0000313" key="1">
    <source>
        <dbReference type="EMBL" id="EDL81139.1"/>
    </source>
</evidence>
<evidence type="ECO:0000313" key="2">
    <source>
        <dbReference type="Proteomes" id="UP000234681"/>
    </source>
</evidence>
<dbReference type="AlphaFoldDB" id="A6IU88"/>
<reference evidence="2" key="1">
    <citation type="submission" date="2005-09" db="EMBL/GenBank/DDBJ databases">
        <authorList>
            <person name="Mural R.J."/>
            <person name="Li P.W."/>
            <person name="Adams M.D."/>
            <person name="Amanatides P.G."/>
            <person name="Baden-Tillson H."/>
            <person name="Barnstead M."/>
            <person name="Chin S.H."/>
            <person name="Dew I."/>
            <person name="Evans C.A."/>
            <person name="Ferriera S."/>
            <person name="Flanigan M."/>
            <person name="Fosler C."/>
            <person name="Glodek A."/>
            <person name="Gu Z."/>
            <person name="Holt R.A."/>
            <person name="Jennings D."/>
            <person name="Kraft C.L."/>
            <person name="Lu F."/>
            <person name="Nguyen T."/>
            <person name="Nusskern D.R."/>
            <person name="Pfannkoch C.M."/>
            <person name="Sitter C."/>
            <person name="Sutton G.G."/>
            <person name="Venter J.C."/>
            <person name="Wang Z."/>
            <person name="Woodage T."/>
            <person name="Zheng X.H."/>
            <person name="Zhong F."/>
        </authorList>
    </citation>
    <scope>NUCLEOTIDE SEQUENCE [LARGE SCALE GENOMIC DNA]</scope>
    <source>
        <strain>BN</strain>
        <strain evidence="2">Sprague-Dawley</strain>
    </source>
</reference>